<feature type="region of interest" description="Disordered" evidence="1">
    <location>
        <begin position="390"/>
        <end position="417"/>
    </location>
</feature>
<dbReference type="EMBL" id="FOVF01000007">
    <property type="protein sequence ID" value="SFN20149.1"/>
    <property type="molecule type" value="Genomic_DNA"/>
</dbReference>
<evidence type="ECO:0000256" key="1">
    <source>
        <dbReference type="SAM" id="MobiDB-lite"/>
    </source>
</evidence>
<accession>A0A1I4X4L1</accession>
<dbReference type="Proteomes" id="UP000198575">
    <property type="component" value="Unassembled WGS sequence"/>
</dbReference>
<sequence>MANEKTIATIGVSDEDVAHLRLLMRKVAGELGNDWRWGSDTGADLLVVDPTGFAGQMARTRAKTTGMRVAIVCDAGAPTEGDPALYRPLKAANVIEVLNAAAAGSSVLAPGVAAAGSLFLGDNEDRQFEFDQSADAFPEEGKVQRRPGVGVAPGLDELIRGNPLADPYLNLTPARLDDSTAIEPTGDQTRRSELRADRERESQGVPLDQAAPARAPVKAGEETDRSPHRLREYLEGNLLGGPVQIAWPGAGVLTLDPKHKVYHSAETLRELEVYCRESPRRSDWRRLTSAELTEIRDSQPAQPYEKLIWLDVLLHSGGKLASSLDPGGTYELVRWLEIARDYPHHARISSAMMQPARLHEISAACGCPMGDVFAVINAYDAIGCLKKTPRPSRHAEAEDAKPRSSFLDRLRKPFGKS</sequence>
<name>A0A1I4X4L1_9GAMM</name>
<dbReference type="OrthoDB" id="5947243at2"/>
<feature type="compositionally biased region" description="Basic and acidic residues" evidence="1">
    <location>
        <begin position="393"/>
        <end position="411"/>
    </location>
</feature>
<proteinExistence type="predicted"/>
<gene>
    <name evidence="2" type="ORF">SAMN05216289_10790</name>
</gene>
<dbReference type="STRING" id="578942.SAMN05216289_10790"/>
<dbReference type="AlphaFoldDB" id="A0A1I4X4L1"/>
<organism evidence="2 3">
    <name type="scientific">Dokdonella immobilis</name>
    <dbReference type="NCBI Taxonomy" id="578942"/>
    <lineage>
        <taxon>Bacteria</taxon>
        <taxon>Pseudomonadati</taxon>
        <taxon>Pseudomonadota</taxon>
        <taxon>Gammaproteobacteria</taxon>
        <taxon>Lysobacterales</taxon>
        <taxon>Rhodanobacteraceae</taxon>
        <taxon>Dokdonella</taxon>
    </lineage>
</organism>
<reference evidence="2 3" key="1">
    <citation type="submission" date="2016-10" db="EMBL/GenBank/DDBJ databases">
        <authorList>
            <person name="de Groot N.N."/>
        </authorList>
    </citation>
    <scope>NUCLEOTIDE SEQUENCE [LARGE SCALE GENOMIC DNA]</scope>
    <source>
        <strain evidence="2 3">CGMCC 1.7659</strain>
    </source>
</reference>
<feature type="compositionally biased region" description="Basic and acidic residues" evidence="1">
    <location>
        <begin position="188"/>
        <end position="202"/>
    </location>
</feature>
<feature type="region of interest" description="Disordered" evidence="1">
    <location>
        <begin position="136"/>
        <end position="156"/>
    </location>
</feature>
<feature type="region of interest" description="Disordered" evidence="1">
    <location>
        <begin position="170"/>
        <end position="226"/>
    </location>
</feature>
<evidence type="ECO:0000313" key="2">
    <source>
        <dbReference type="EMBL" id="SFN20149.1"/>
    </source>
</evidence>
<evidence type="ECO:0000313" key="3">
    <source>
        <dbReference type="Proteomes" id="UP000198575"/>
    </source>
</evidence>
<protein>
    <submittedName>
        <fullName evidence="2">Uncharacterized protein</fullName>
    </submittedName>
</protein>
<dbReference type="RefSeq" id="WP_139224894.1">
    <property type="nucleotide sequence ID" value="NZ_FOVF01000007.1"/>
</dbReference>
<keyword evidence="3" id="KW-1185">Reference proteome</keyword>